<dbReference type="Gene3D" id="2.30.30.140">
    <property type="match status" value="5"/>
</dbReference>
<feature type="region of interest" description="Disordered" evidence="1">
    <location>
        <begin position="58"/>
        <end position="263"/>
    </location>
</feature>
<feature type="compositionally biased region" description="Basic and acidic residues" evidence="1">
    <location>
        <begin position="1255"/>
        <end position="1266"/>
    </location>
</feature>
<dbReference type="PROSITE" id="PS50304">
    <property type="entry name" value="TUDOR"/>
    <property type="match status" value="3"/>
</dbReference>
<dbReference type="CDD" id="cd20379">
    <property type="entry name" value="Tudor_dTUD-like"/>
    <property type="match status" value="1"/>
</dbReference>
<feature type="region of interest" description="Disordered" evidence="1">
    <location>
        <begin position="1246"/>
        <end position="1266"/>
    </location>
</feature>
<feature type="compositionally biased region" description="Basic and acidic residues" evidence="1">
    <location>
        <begin position="81"/>
        <end position="101"/>
    </location>
</feature>
<sequence>MKKSLHTAPVTAHFQEPTENPFRFRECNPLRKEIHSYFAFEVKPTSYRPKLVPFYTPEPFPVLEPIKSPEIPHSPEPVPIRLEHTPGSSKRDDDRVEDRASEALNRSAASSSHTVKDMEISRISEEPDNDAEKEQDLPREHLSVGSSKTTESRSKSKDKKRKTAKDRHSHRDRHATDEGKVSSTTSMREKSASPDVEIVSNRSQRSPYSRQSSGRQTPQSASHSKRPFQRLKSHGSISSDHSNSNQKASSSAGAPAESFREGSKREVYDINPINPDNAAFIKYSQKVNVTHVINPHKFFVQNHAFKQIVNQLCRDDGEDAEIPEEVKIGALYLAQPTSERRWYRSRVLGWSKKSKKYEVLFVDYGRTEEIPHEGLRVLEADLHGFDDGAYECALYDIVPADGGKKWAPEVRQIMIDFIENKQMIMYVVQAETGGADHVDLIMQTIDSPKSLRESLIYLNLAKPDPKPPKRNDEGTLRITQLQKVKKRWILDYRRRILTRDLEKDDVFKTKITFSVSPSEFYVRRSSLQEAYSKMQVELTDYCIKEARVAYSPHVGMVCAFAEKDRDDLLVWKRGRIVKVGEGNCEVYSVDTGHRLTIGWQDIREIAKQFLAPLEYAVRCKLMHVQPFKQHKYRWTEEAIQSFNRIAVSSSVFQVIVGEKQDDCYDVALYILKHRSDTCVNALMVKNGFAVSTGPESAVVERAKEVEEVPFNITHGNTSAGAASNSKSSTSEKRQARVRVDILRVVTPNEFYVSLVKNASGIARMQEEIQNKMDEKMDDGDDKTNWQQGEICLVFPTPSKGRGSEAIGCEWYRARVLEVVDDSNYTVFLIDKAYTMNSHYSNMSTIPAELKELTHEVHPAAIRCFLACIGPTGQQNVWSSSVVDAFKVAIEKFKCYSISLHGRSVNDSLPVILWGMTMESTKALSPQMYSYTNINNKLVLYGYAHLKEKFQPLSAALSVEEELARHYKAFDKFIEDLDVEMVDPVDELSYAGSSDAYHYDITGETTPIDHWLPAKPIDKTIFVGIPTYVDNNAVIYLHDMDKERTLNLIKNVINTKFADSQPLPSDTFYAPGDPCMAKYHLDDQFYRAIIRKMISSCRYKVQFVDYGNIEECDVKDLRKNVICGNVPTLVNKYRLTDVASKQHEGIWSIEALDTLHALIVGKQCQIRVDTDMDTDPAGVVPCYLKTTGELAVEVSDYLLRQDLVIRKRGVFEEKVDQLYDPYMTLGGASSSEVAASPKSSRMRIGANFGVNTETDEVSKDNEPNDDLHTRLNQKELTDLLDQVTAEQNRSDAAEFEDADVDDSAEGSGIDLNKVQYFYSYGDIKLEPCSDSEEGELSDDAKKSDEVGDGGATDASSNISFNPNEFDTSTQIDPPLELTRPTLHGYPEFSLDESVHGFYCEVTNLINPFSLFVFPQLDDHIQRMKETMARIQCYAKKHRKCPDIEPKMPCLAVFKQDGYWYRALIEEYYPERAEVRVLYVDYLNKEVVNVRDILKCPVSLRRVPMRNVQIQLHALQANPRMREPDVTRKLVELIEGKKIYARVVSRTPKLEVELFGDSRCKQLIYHQMIKEKYFLLEK</sequence>
<accession>A0A6I8U9X9</accession>
<feature type="compositionally biased region" description="Polar residues" evidence="1">
    <location>
        <begin position="713"/>
        <end position="728"/>
    </location>
</feature>
<organism evidence="3 4">
    <name type="scientific">Aedes aegypti</name>
    <name type="common">Yellowfever mosquito</name>
    <name type="synonym">Culex aegypti</name>
    <dbReference type="NCBI Taxonomy" id="7159"/>
    <lineage>
        <taxon>Eukaryota</taxon>
        <taxon>Metazoa</taxon>
        <taxon>Ecdysozoa</taxon>
        <taxon>Arthropoda</taxon>
        <taxon>Hexapoda</taxon>
        <taxon>Insecta</taxon>
        <taxon>Pterygota</taxon>
        <taxon>Neoptera</taxon>
        <taxon>Endopterygota</taxon>
        <taxon>Diptera</taxon>
        <taxon>Nematocera</taxon>
        <taxon>Culicoidea</taxon>
        <taxon>Culicidae</taxon>
        <taxon>Culicinae</taxon>
        <taxon>Aedini</taxon>
        <taxon>Aedes</taxon>
        <taxon>Stegomyia</taxon>
    </lineage>
</organism>
<dbReference type="GO" id="GO:0005737">
    <property type="term" value="C:cytoplasm"/>
    <property type="evidence" value="ECO:0007669"/>
    <property type="project" value="UniProtKB-ARBA"/>
</dbReference>
<feature type="compositionally biased region" description="Basic residues" evidence="1">
    <location>
        <begin position="156"/>
        <end position="173"/>
    </location>
</feature>
<keyword evidence="4" id="KW-1185">Reference proteome</keyword>
<feature type="domain" description="Tudor" evidence="2">
    <location>
        <begin position="1067"/>
        <end position="1126"/>
    </location>
</feature>
<feature type="compositionally biased region" description="Low complexity" evidence="1">
    <location>
        <begin position="234"/>
        <end position="245"/>
    </location>
</feature>
<feature type="region of interest" description="Disordered" evidence="1">
    <location>
        <begin position="713"/>
        <end position="732"/>
    </location>
</feature>
<dbReference type="SMART" id="SM00333">
    <property type="entry name" value="TUDOR"/>
    <property type="match status" value="5"/>
</dbReference>
<name>A0A6I8U9X9_AEDAE</name>
<feature type="domain" description="Tudor" evidence="2">
    <location>
        <begin position="325"/>
        <end position="385"/>
    </location>
</feature>
<dbReference type="InterPro" id="IPR002999">
    <property type="entry name" value="Tudor"/>
</dbReference>
<feature type="compositionally biased region" description="Acidic residues" evidence="1">
    <location>
        <begin position="1292"/>
        <end position="1303"/>
    </location>
</feature>
<dbReference type="OrthoDB" id="5800423at2759"/>
<dbReference type="Pfam" id="PF00567">
    <property type="entry name" value="TUDOR"/>
    <property type="match status" value="5"/>
</dbReference>
<proteinExistence type="predicted"/>
<dbReference type="InParanoid" id="A0A6I8U9X9"/>
<dbReference type="PANTHER" id="PTHR16442">
    <property type="entry name" value="RING FINGER PROTEIN 17"/>
    <property type="match status" value="1"/>
</dbReference>
<feature type="region of interest" description="Disordered" evidence="1">
    <location>
        <begin position="1283"/>
        <end position="1305"/>
    </location>
</feature>
<gene>
    <name evidence="3" type="primary">5565017</name>
</gene>
<evidence type="ECO:0000256" key="1">
    <source>
        <dbReference type="SAM" id="MobiDB-lite"/>
    </source>
</evidence>
<dbReference type="Gene3D" id="2.40.50.90">
    <property type="match status" value="5"/>
</dbReference>
<reference evidence="3 4" key="1">
    <citation type="submission" date="2017-06" db="EMBL/GenBank/DDBJ databases">
        <title>Aedes aegypti genome working group (AGWG) sequencing and assembly.</title>
        <authorList>
            <consortium name="Aedes aegypti Genome Working Group (AGWG)"/>
            <person name="Matthews B.J."/>
        </authorList>
    </citation>
    <scope>NUCLEOTIDE SEQUENCE [LARGE SCALE GENOMIC DNA]</scope>
    <source>
        <strain evidence="3 4">LVP_AGWG</strain>
    </source>
</reference>
<dbReference type="InterPro" id="IPR035437">
    <property type="entry name" value="SNase_OB-fold_sf"/>
</dbReference>
<feature type="compositionally biased region" description="Basic residues" evidence="1">
    <location>
        <begin position="223"/>
        <end position="233"/>
    </location>
</feature>
<evidence type="ECO:0000313" key="3">
    <source>
        <dbReference type="EnsemblMetazoa" id="AAEL027589-PB"/>
    </source>
</evidence>
<dbReference type="EnsemblMetazoa" id="AAEL027589-RB">
    <property type="protein sequence ID" value="AAEL027589-PB"/>
    <property type="gene ID" value="AAEL027589"/>
</dbReference>
<dbReference type="SUPFAM" id="SSF63748">
    <property type="entry name" value="Tudor/PWWP/MBT"/>
    <property type="match status" value="5"/>
</dbReference>
<dbReference type="PANTHER" id="PTHR16442:SF1">
    <property type="entry name" value="RING FINGER PROTEIN 17"/>
    <property type="match status" value="1"/>
</dbReference>
<feature type="compositionally biased region" description="Basic and acidic residues" evidence="1">
    <location>
        <begin position="114"/>
        <end position="142"/>
    </location>
</feature>
<feature type="compositionally biased region" description="Polar residues" evidence="1">
    <location>
        <begin position="1352"/>
        <end position="1370"/>
    </location>
</feature>
<protein>
    <recommendedName>
        <fullName evidence="2">Tudor domain-containing protein</fullName>
    </recommendedName>
</protein>
<reference evidence="3" key="2">
    <citation type="submission" date="2020-05" db="UniProtKB">
        <authorList>
            <consortium name="EnsemblMetazoa"/>
        </authorList>
    </citation>
    <scope>IDENTIFICATION</scope>
    <source>
        <strain evidence="3">LVP_AGWG</strain>
    </source>
</reference>
<evidence type="ECO:0000259" key="2">
    <source>
        <dbReference type="PROSITE" id="PS50304"/>
    </source>
</evidence>
<feature type="compositionally biased region" description="Low complexity" evidence="1">
    <location>
        <begin position="200"/>
        <end position="216"/>
    </location>
</feature>
<feature type="domain" description="Tudor" evidence="2">
    <location>
        <begin position="1441"/>
        <end position="1501"/>
    </location>
</feature>
<feature type="region of interest" description="Disordered" evidence="1">
    <location>
        <begin position="1328"/>
        <end position="1377"/>
    </location>
</feature>
<evidence type="ECO:0000313" key="4">
    <source>
        <dbReference type="Proteomes" id="UP000008820"/>
    </source>
</evidence>
<dbReference type="FunCoup" id="A0A6I8U9X9">
    <property type="interactions" value="3"/>
</dbReference>
<dbReference type="Proteomes" id="UP000008820">
    <property type="component" value="Chromosome 1"/>
</dbReference>